<dbReference type="Gene3D" id="3.40.50.1820">
    <property type="entry name" value="alpha/beta hydrolase"/>
    <property type="match status" value="1"/>
</dbReference>
<dbReference type="PANTHER" id="PTHR43798">
    <property type="entry name" value="MONOACYLGLYCEROL LIPASE"/>
    <property type="match status" value="1"/>
</dbReference>
<evidence type="ECO:0000313" key="4">
    <source>
        <dbReference type="Proteomes" id="UP000468591"/>
    </source>
</evidence>
<dbReference type="PANTHER" id="PTHR43798:SF31">
    <property type="entry name" value="AB HYDROLASE SUPERFAMILY PROTEIN YCLE"/>
    <property type="match status" value="1"/>
</dbReference>
<evidence type="ECO:0000259" key="2">
    <source>
        <dbReference type="Pfam" id="PF12697"/>
    </source>
</evidence>
<comment type="caution">
    <text evidence="3">The sequence shown here is derived from an EMBL/GenBank/DDBJ whole genome shotgun (WGS) entry which is preliminary data.</text>
</comment>
<dbReference type="InterPro" id="IPR050266">
    <property type="entry name" value="AB_hydrolase_sf"/>
</dbReference>
<dbReference type="GO" id="GO:0016020">
    <property type="term" value="C:membrane"/>
    <property type="evidence" value="ECO:0007669"/>
    <property type="project" value="TreeGrafter"/>
</dbReference>
<organism evidence="3 4">
    <name type="scientific">Sulfitobacter sediminilitoris</name>
    <dbReference type="NCBI Taxonomy" id="2698830"/>
    <lineage>
        <taxon>Bacteria</taxon>
        <taxon>Pseudomonadati</taxon>
        <taxon>Pseudomonadota</taxon>
        <taxon>Alphaproteobacteria</taxon>
        <taxon>Rhodobacterales</taxon>
        <taxon>Roseobacteraceae</taxon>
        <taxon>Sulfitobacter</taxon>
    </lineage>
</organism>
<evidence type="ECO:0000313" key="3">
    <source>
        <dbReference type="EMBL" id="NEK22395.1"/>
    </source>
</evidence>
<protein>
    <submittedName>
        <fullName evidence="3">Alpha/beta fold hydrolase</fullName>
    </submittedName>
</protein>
<dbReference type="InterPro" id="IPR029058">
    <property type="entry name" value="AB_hydrolase_fold"/>
</dbReference>
<dbReference type="RefSeq" id="WP_164353323.1">
    <property type="nucleotide sequence ID" value="NZ_JAABNT010000004.1"/>
</dbReference>
<evidence type="ECO:0000256" key="1">
    <source>
        <dbReference type="ARBA" id="ARBA00022801"/>
    </source>
</evidence>
<reference evidence="3 4" key="1">
    <citation type="submission" date="2020-01" db="EMBL/GenBank/DDBJ databases">
        <title>Sulfitobacter sediminilitoris sp. nov., isolated from a tidal flat.</title>
        <authorList>
            <person name="Park S."/>
            <person name="Yoon J.-H."/>
        </authorList>
    </citation>
    <scope>NUCLEOTIDE SEQUENCE [LARGE SCALE GENOMIC DNA]</scope>
    <source>
        <strain evidence="3 4">JBTF-M27</strain>
    </source>
</reference>
<dbReference type="Proteomes" id="UP000468591">
    <property type="component" value="Unassembled WGS sequence"/>
</dbReference>
<name>A0A6P0CB33_9RHOB</name>
<keyword evidence="4" id="KW-1185">Reference proteome</keyword>
<keyword evidence="1 3" id="KW-0378">Hydrolase</keyword>
<proteinExistence type="predicted"/>
<dbReference type="EMBL" id="JAABNT010000004">
    <property type="protein sequence ID" value="NEK22395.1"/>
    <property type="molecule type" value="Genomic_DNA"/>
</dbReference>
<feature type="domain" description="AB hydrolase-1" evidence="2">
    <location>
        <begin position="23"/>
        <end position="265"/>
    </location>
</feature>
<accession>A0A6P0CB33</accession>
<sequence>MPHFTTSDGLNIYYEDEGDGLPILCLPGLTRTTADFEYVTPHLAGNRVIKVDYRGRGQSDFDPKWENYSLQVEGRDVMELLAHLGIPKAALLGTSRGGMIAMGLSAMVKDHLLGVALNDIGPALDPKGIEFIMVYLGRNPAAKTHAEAAAALQHVFSDFDGVPAERWLREAEKNYTQTDDGLEITYDPKLRDAVELGRGQPMPDLWPFFDAMAGLPLACIRGANSVLFTQDTLDEMQRRRPDMITAVVPDRGHVPFLDEPEAVTALQTWVEQMK</sequence>
<dbReference type="Pfam" id="PF12697">
    <property type="entry name" value="Abhydrolase_6"/>
    <property type="match status" value="1"/>
</dbReference>
<dbReference type="InterPro" id="IPR000073">
    <property type="entry name" value="AB_hydrolase_1"/>
</dbReference>
<dbReference type="AlphaFoldDB" id="A0A6P0CB33"/>
<dbReference type="GO" id="GO:0016787">
    <property type="term" value="F:hydrolase activity"/>
    <property type="evidence" value="ECO:0007669"/>
    <property type="project" value="UniProtKB-KW"/>
</dbReference>
<gene>
    <name evidence="3" type="ORF">GV827_08280</name>
</gene>
<dbReference type="SUPFAM" id="SSF53474">
    <property type="entry name" value="alpha/beta-Hydrolases"/>
    <property type="match status" value="1"/>
</dbReference>